<evidence type="ECO:0000256" key="1">
    <source>
        <dbReference type="SAM" id="SignalP"/>
    </source>
</evidence>
<feature type="chain" id="PRO_5022762042" evidence="1">
    <location>
        <begin position="28"/>
        <end position="311"/>
    </location>
</feature>
<evidence type="ECO:0000259" key="2">
    <source>
        <dbReference type="Pfam" id="PF06283"/>
    </source>
</evidence>
<protein>
    <submittedName>
        <fullName evidence="3">Trehalose utilization</fullName>
    </submittedName>
</protein>
<dbReference type="Gene3D" id="3.40.50.880">
    <property type="match status" value="1"/>
</dbReference>
<accession>A0A5C6D7H5</accession>
<dbReference type="Pfam" id="PF06283">
    <property type="entry name" value="ThuA"/>
    <property type="match status" value="1"/>
</dbReference>
<keyword evidence="1" id="KW-0732">Signal</keyword>
<dbReference type="RefSeq" id="WP_197231708.1">
    <property type="nucleotide sequence ID" value="NZ_SJPV01000014.1"/>
</dbReference>
<gene>
    <name evidence="3" type="ORF">Poly41_58930</name>
</gene>
<dbReference type="InterPro" id="IPR029062">
    <property type="entry name" value="Class_I_gatase-like"/>
</dbReference>
<proteinExistence type="predicted"/>
<dbReference type="InterPro" id="IPR029010">
    <property type="entry name" value="ThuA-like"/>
</dbReference>
<name>A0A5C6D7H5_9BACT</name>
<organism evidence="3 4">
    <name type="scientific">Novipirellula artificiosorum</name>
    <dbReference type="NCBI Taxonomy" id="2528016"/>
    <lineage>
        <taxon>Bacteria</taxon>
        <taxon>Pseudomonadati</taxon>
        <taxon>Planctomycetota</taxon>
        <taxon>Planctomycetia</taxon>
        <taxon>Pirellulales</taxon>
        <taxon>Pirellulaceae</taxon>
        <taxon>Novipirellula</taxon>
    </lineage>
</organism>
<dbReference type="EMBL" id="SJPV01000014">
    <property type="protein sequence ID" value="TWU32005.1"/>
    <property type="molecule type" value="Genomic_DNA"/>
</dbReference>
<feature type="domain" description="ThuA-like" evidence="2">
    <location>
        <begin position="43"/>
        <end position="264"/>
    </location>
</feature>
<comment type="caution">
    <text evidence="3">The sequence shown here is derived from an EMBL/GenBank/DDBJ whole genome shotgun (WGS) entry which is preliminary data.</text>
</comment>
<sequence length="311" mass="34285" precursor="true">MFHRNLWPITLLSLLTIGLTFASNASAVDGKKQIVFVHGKASHGYGGHAYGPAFRMLAEILNQNVPAVNAQVIQDDQDLSALDTADAIVLGSDGGQLVKSLGDRLQPLMQQGVGLGCIHYTVDPSDPTAVQRLIDWIGGSYERHWSVNPHWEAEFKAFPNHPVSQGLKPFRCSDEWYYHMRFAKDMRGVTPILSAIPPEATRQRPDGPHSGNAHVRSRVGMEEVVGWVYERPSHGRGFGFTGMHSHWNWAQDSYRKSVLNSIVWIAGAKVPENGVPSETPSLEQLEAYLGQPRPASFDANSVGSLIEKMNP</sequence>
<evidence type="ECO:0000313" key="3">
    <source>
        <dbReference type="EMBL" id="TWU32005.1"/>
    </source>
</evidence>
<evidence type="ECO:0000313" key="4">
    <source>
        <dbReference type="Proteomes" id="UP000319143"/>
    </source>
</evidence>
<keyword evidence="4" id="KW-1185">Reference proteome</keyword>
<dbReference type="Proteomes" id="UP000319143">
    <property type="component" value="Unassembled WGS sequence"/>
</dbReference>
<reference evidence="3 4" key="1">
    <citation type="submission" date="2019-02" db="EMBL/GenBank/DDBJ databases">
        <title>Deep-cultivation of Planctomycetes and their phenomic and genomic characterization uncovers novel biology.</title>
        <authorList>
            <person name="Wiegand S."/>
            <person name="Jogler M."/>
            <person name="Boedeker C."/>
            <person name="Pinto D."/>
            <person name="Vollmers J."/>
            <person name="Rivas-Marin E."/>
            <person name="Kohn T."/>
            <person name="Peeters S.H."/>
            <person name="Heuer A."/>
            <person name="Rast P."/>
            <person name="Oberbeckmann S."/>
            <person name="Bunk B."/>
            <person name="Jeske O."/>
            <person name="Meyerdierks A."/>
            <person name="Storesund J.E."/>
            <person name="Kallscheuer N."/>
            <person name="Luecker S."/>
            <person name="Lage O.M."/>
            <person name="Pohl T."/>
            <person name="Merkel B.J."/>
            <person name="Hornburger P."/>
            <person name="Mueller R.-W."/>
            <person name="Bruemmer F."/>
            <person name="Labrenz M."/>
            <person name="Spormann A.M."/>
            <person name="Op Den Camp H."/>
            <person name="Overmann J."/>
            <person name="Amann R."/>
            <person name="Jetten M.S.M."/>
            <person name="Mascher T."/>
            <person name="Medema M.H."/>
            <person name="Devos D.P."/>
            <person name="Kaster A.-K."/>
            <person name="Ovreas L."/>
            <person name="Rohde M."/>
            <person name="Galperin M.Y."/>
            <person name="Jogler C."/>
        </authorList>
    </citation>
    <scope>NUCLEOTIDE SEQUENCE [LARGE SCALE GENOMIC DNA]</scope>
    <source>
        <strain evidence="3 4">Poly41</strain>
    </source>
</reference>
<dbReference type="AlphaFoldDB" id="A0A5C6D7H5"/>
<feature type="signal peptide" evidence="1">
    <location>
        <begin position="1"/>
        <end position="27"/>
    </location>
</feature>
<dbReference type="SUPFAM" id="SSF52317">
    <property type="entry name" value="Class I glutamine amidotransferase-like"/>
    <property type="match status" value="1"/>
</dbReference>